<feature type="transmembrane region" description="Helical" evidence="8">
    <location>
        <begin position="118"/>
        <end position="139"/>
    </location>
</feature>
<evidence type="ECO:0000256" key="6">
    <source>
        <dbReference type="ARBA" id="ARBA00022989"/>
    </source>
</evidence>
<feature type="transmembrane region" description="Helical" evidence="8">
    <location>
        <begin position="382"/>
        <end position="402"/>
    </location>
</feature>
<evidence type="ECO:0000313" key="11">
    <source>
        <dbReference type="Proteomes" id="UP001017257"/>
    </source>
</evidence>
<dbReference type="InterPro" id="IPR036259">
    <property type="entry name" value="MFS_trans_sf"/>
</dbReference>
<keyword evidence="7 8" id="KW-0472">Membrane</keyword>
<organism evidence="10 11">
    <name type="scientific">Microvirga terrae</name>
    <dbReference type="NCBI Taxonomy" id="2740529"/>
    <lineage>
        <taxon>Bacteria</taxon>
        <taxon>Pseudomonadati</taxon>
        <taxon>Pseudomonadota</taxon>
        <taxon>Alphaproteobacteria</taxon>
        <taxon>Hyphomicrobiales</taxon>
        <taxon>Methylobacteriaceae</taxon>
        <taxon>Microvirga</taxon>
    </lineage>
</organism>
<feature type="transmembrane region" description="Helical" evidence="8">
    <location>
        <begin position="179"/>
        <end position="198"/>
    </location>
</feature>
<dbReference type="PANTHER" id="PTHR43271:SF1">
    <property type="entry name" value="INNER MEMBRANE TRANSPORT PROTEIN YNFM"/>
    <property type="match status" value="1"/>
</dbReference>
<dbReference type="Pfam" id="PF07690">
    <property type="entry name" value="MFS_1"/>
    <property type="match status" value="1"/>
</dbReference>
<evidence type="ECO:0000256" key="3">
    <source>
        <dbReference type="ARBA" id="ARBA00022448"/>
    </source>
</evidence>
<keyword evidence="11" id="KW-1185">Reference proteome</keyword>
<feature type="transmembrane region" description="Helical" evidence="8">
    <location>
        <begin position="151"/>
        <end position="173"/>
    </location>
</feature>
<evidence type="ECO:0000256" key="4">
    <source>
        <dbReference type="ARBA" id="ARBA00022475"/>
    </source>
</evidence>
<feature type="transmembrane region" description="Helical" evidence="8">
    <location>
        <begin position="354"/>
        <end position="376"/>
    </location>
</feature>
<dbReference type="PROSITE" id="PS50850">
    <property type="entry name" value="MFS"/>
    <property type="match status" value="1"/>
</dbReference>
<dbReference type="EMBL" id="CP102845">
    <property type="protein sequence ID" value="UVF19486.1"/>
    <property type="molecule type" value="Genomic_DNA"/>
</dbReference>
<dbReference type="Gene3D" id="1.20.1250.20">
    <property type="entry name" value="MFS general substrate transporter like domains"/>
    <property type="match status" value="1"/>
</dbReference>
<sequence>MRNEYRQEQMPETPSRLVRGTSAFRQLNLALFAAGFSTFAILYCVQPLLPEFSQEFHVSAAISSLSLSLSTGLLAVAMLAAGSLSDVWGRKPVMVASLFASAVLTLLSAAAPNWTSLLFARMLIGVTLSGLPAVAMAYVSEEVDPKSIGLAMGLFIGGNAVGGMAGRIISGLLTDLGSWRLAIGLIGAVGLASAVAAWRSLPASAHFQPRPARPAELLGSFREHLRDPGLRALFAEAFLLMGGFVTIYNYLGYRLTEAPYSLSQTAIGAIFSAYLIGTLSSAWIGELAGRLGRRRVLWAMIAIMLAGVALTLFHPLALILAGVVAVTFGFFGAHSIASSWVGNRALSGKAQASALYLFCYYLGSSAVGTLGGVFWIHGGWSGVAALVTLLLAVALGLALWLMTLPPRKAGPDPSQ</sequence>
<feature type="transmembrane region" description="Helical" evidence="8">
    <location>
        <begin position="263"/>
        <end position="284"/>
    </location>
</feature>
<dbReference type="InterPro" id="IPR011701">
    <property type="entry name" value="MFS"/>
</dbReference>
<evidence type="ECO:0000256" key="5">
    <source>
        <dbReference type="ARBA" id="ARBA00022692"/>
    </source>
</evidence>
<gene>
    <name evidence="10" type="ORF">HPT29_024210</name>
</gene>
<evidence type="ECO:0000256" key="1">
    <source>
        <dbReference type="ARBA" id="ARBA00004651"/>
    </source>
</evidence>
<feature type="transmembrane region" description="Helical" evidence="8">
    <location>
        <begin position="319"/>
        <end position="342"/>
    </location>
</feature>
<dbReference type="PANTHER" id="PTHR43271">
    <property type="entry name" value="BLL2771 PROTEIN"/>
    <property type="match status" value="1"/>
</dbReference>
<keyword evidence="3" id="KW-0813">Transport</keyword>
<evidence type="ECO:0000259" key="9">
    <source>
        <dbReference type="PROSITE" id="PS50850"/>
    </source>
</evidence>
<keyword evidence="4" id="KW-1003">Cell membrane</keyword>
<proteinExistence type="inferred from homology"/>
<protein>
    <submittedName>
        <fullName evidence="10">MFS transporter</fullName>
    </submittedName>
</protein>
<evidence type="ECO:0000256" key="7">
    <source>
        <dbReference type="ARBA" id="ARBA00023136"/>
    </source>
</evidence>
<feature type="transmembrane region" description="Helical" evidence="8">
    <location>
        <begin position="93"/>
        <end position="112"/>
    </location>
</feature>
<keyword evidence="6 8" id="KW-1133">Transmembrane helix</keyword>
<reference evidence="10" key="1">
    <citation type="submission" date="2022-08" db="EMBL/GenBank/DDBJ databases">
        <title>Microvirga terrae sp. nov., isolated from soil.</title>
        <authorList>
            <person name="Kim K.H."/>
            <person name="Seo Y.L."/>
            <person name="Kim J.M."/>
            <person name="Lee J.K."/>
            <person name="Han D.M."/>
            <person name="Jeon C.O."/>
        </authorList>
    </citation>
    <scope>NUCLEOTIDE SEQUENCE</scope>
    <source>
        <strain evidence="10">R24</strain>
    </source>
</reference>
<dbReference type="RefSeq" id="WP_259060343.1">
    <property type="nucleotide sequence ID" value="NZ_CP102845.1"/>
</dbReference>
<feature type="domain" description="Major facilitator superfamily (MFS) profile" evidence="9">
    <location>
        <begin position="23"/>
        <end position="408"/>
    </location>
</feature>
<feature type="transmembrane region" description="Helical" evidence="8">
    <location>
        <begin position="61"/>
        <end position="81"/>
    </location>
</feature>
<comment type="similarity">
    <text evidence="2">Belongs to the major facilitator superfamily.</text>
</comment>
<evidence type="ECO:0000313" key="10">
    <source>
        <dbReference type="EMBL" id="UVF19486.1"/>
    </source>
</evidence>
<evidence type="ECO:0000256" key="8">
    <source>
        <dbReference type="SAM" id="Phobius"/>
    </source>
</evidence>
<comment type="subcellular location">
    <subcellularLocation>
        <location evidence="1">Cell membrane</location>
        <topology evidence="1">Multi-pass membrane protein</topology>
    </subcellularLocation>
</comment>
<dbReference type="InterPro" id="IPR020846">
    <property type="entry name" value="MFS_dom"/>
</dbReference>
<dbReference type="CDD" id="cd17324">
    <property type="entry name" value="MFS_NepI_like"/>
    <property type="match status" value="1"/>
</dbReference>
<dbReference type="SUPFAM" id="SSF103473">
    <property type="entry name" value="MFS general substrate transporter"/>
    <property type="match status" value="1"/>
</dbReference>
<accession>A0ABY5RQE2</accession>
<name>A0ABY5RQE2_9HYPH</name>
<keyword evidence="5 8" id="KW-0812">Transmembrane</keyword>
<feature type="transmembrane region" description="Helical" evidence="8">
    <location>
        <begin position="296"/>
        <end position="313"/>
    </location>
</feature>
<feature type="transmembrane region" description="Helical" evidence="8">
    <location>
        <begin position="29"/>
        <end position="49"/>
    </location>
</feature>
<dbReference type="Proteomes" id="UP001017257">
    <property type="component" value="Chromosome"/>
</dbReference>
<evidence type="ECO:0000256" key="2">
    <source>
        <dbReference type="ARBA" id="ARBA00008335"/>
    </source>
</evidence>
<feature type="transmembrane region" description="Helical" evidence="8">
    <location>
        <begin position="232"/>
        <end position="251"/>
    </location>
</feature>